<organism evidence="2 3">
    <name type="scientific">Lipingzhangella rawalii</name>
    <dbReference type="NCBI Taxonomy" id="2055835"/>
    <lineage>
        <taxon>Bacteria</taxon>
        <taxon>Bacillati</taxon>
        <taxon>Actinomycetota</taxon>
        <taxon>Actinomycetes</taxon>
        <taxon>Streptosporangiales</taxon>
        <taxon>Nocardiopsidaceae</taxon>
        <taxon>Lipingzhangella</taxon>
    </lineage>
</organism>
<evidence type="ECO:0000256" key="1">
    <source>
        <dbReference type="SAM" id="MobiDB-lite"/>
    </source>
</evidence>
<name>A0ABU2H1A6_9ACTN</name>
<feature type="region of interest" description="Disordered" evidence="1">
    <location>
        <begin position="20"/>
        <end position="48"/>
    </location>
</feature>
<evidence type="ECO:0000313" key="2">
    <source>
        <dbReference type="EMBL" id="MDS1269097.1"/>
    </source>
</evidence>
<dbReference type="EMBL" id="JAVLVT010000001">
    <property type="protein sequence ID" value="MDS1269097.1"/>
    <property type="molecule type" value="Genomic_DNA"/>
</dbReference>
<evidence type="ECO:0008006" key="4">
    <source>
        <dbReference type="Google" id="ProtNLM"/>
    </source>
</evidence>
<reference evidence="3" key="1">
    <citation type="submission" date="2023-07" db="EMBL/GenBank/DDBJ databases">
        <title>Novel species in the genus Lipingzhangella isolated from Sambhar Salt Lake.</title>
        <authorList>
            <person name="Jiya N."/>
            <person name="Kajale S."/>
            <person name="Sharma A."/>
        </authorList>
    </citation>
    <scope>NUCLEOTIDE SEQUENCE [LARGE SCALE GENOMIC DNA]</scope>
    <source>
        <strain evidence="3">LS1_29</strain>
    </source>
</reference>
<dbReference type="Proteomes" id="UP001250214">
    <property type="component" value="Unassembled WGS sequence"/>
</dbReference>
<accession>A0ABU2H1A6</accession>
<protein>
    <recommendedName>
        <fullName evidence="4">Transcriptional regulator</fullName>
    </recommendedName>
</protein>
<keyword evidence="3" id="KW-1185">Reference proteome</keyword>
<sequence length="48" mass="5232">MAKLGASLRTRELANLTGEHLADTAHATQTSIAHIRTPRPATNQRKPQ</sequence>
<evidence type="ECO:0000313" key="3">
    <source>
        <dbReference type="Proteomes" id="UP001250214"/>
    </source>
</evidence>
<gene>
    <name evidence="2" type="ORF">RIF23_02170</name>
</gene>
<proteinExistence type="predicted"/>
<comment type="caution">
    <text evidence="2">The sequence shown here is derived from an EMBL/GenBank/DDBJ whole genome shotgun (WGS) entry which is preliminary data.</text>
</comment>